<organism evidence="2 3">
    <name type="scientific">Candidatus Acidiferrum panamense</name>
    <dbReference type="NCBI Taxonomy" id="2741543"/>
    <lineage>
        <taxon>Bacteria</taxon>
        <taxon>Pseudomonadati</taxon>
        <taxon>Acidobacteriota</taxon>
        <taxon>Terriglobia</taxon>
        <taxon>Candidatus Acidiferrales</taxon>
        <taxon>Candidatus Acidiferrum</taxon>
    </lineage>
</organism>
<reference evidence="2" key="1">
    <citation type="submission" date="2020-06" db="EMBL/GenBank/DDBJ databases">
        <title>Legume-microbial interactions unlock mineral nutrients during tropical forest succession.</title>
        <authorList>
            <person name="Epihov D.Z."/>
        </authorList>
    </citation>
    <scope>NUCLEOTIDE SEQUENCE [LARGE SCALE GENOMIC DNA]</scope>
    <source>
        <strain evidence="2">Pan2503</strain>
    </source>
</reference>
<evidence type="ECO:0000313" key="3">
    <source>
        <dbReference type="Proteomes" id="UP000567293"/>
    </source>
</evidence>
<name>A0A7V8NND2_9BACT</name>
<comment type="caution">
    <text evidence="2">The sequence shown here is derived from an EMBL/GenBank/DDBJ whole genome shotgun (WGS) entry which is preliminary data.</text>
</comment>
<dbReference type="EMBL" id="JACDQQ010000565">
    <property type="protein sequence ID" value="MBA0084483.1"/>
    <property type="molecule type" value="Genomic_DNA"/>
</dbReference>
<dbReference type="PANTHER" id="PTHR47637">
    <property type="entry name" value="CHAPERONE SURA"/>
    <property type="match status" value="1"/>
</dbReference>
<dbReference type="SUPFAM" id="SSF109998">
    <property type="entry name" value="Triger factor/SurA peptide-binding domain-like"/>
    <property type="match status" value="1"/>
</dbReference>
<keyword evidence="1" id="KW-0732">Signal</keyword>
<sequence>MALAGAEVIDRIAVSVGNAVITASDMDREIRVTAFLNGVKPDFSSAAKRATADRMVEQKLVRRELELSRFPAPDASAVEAEWNELRKQRYPEGSELERALAEYGITEQEVKDALLWQLTLLRFIEIRFRPGVQVSDSDIEEYFEKDVRPAAEASRPSQS</sequence>
<dbReference type="PANTHER" id="PTHR47637:SF1">
    <property type="entry name" value="CHAPERONE SURA"/>
    <property type="match status" value="1"/>
</dbReference>
<dbReference type="InterPro" id="IPR050280">
    <property type="entry name" value="OMP_Chaperone_SurA"/>
</dbReference>
<gene>
    <name evidence="2" type="ORF">HRJ53_05770</name>
</gene>
<dbReference type="Gene3D" id="1.10.4030.10">
    <property type="entry name" value="Porin chaperone SurA, peptide-binding domain"/>
    <property type="match status" value="1"/>
</dbReference>
<accession>A0A7V8NND2</accession>
<dbReference type="Proteomes" id="UP000567293">
    <property type="component" value="Unassembled WGS sequence"/>
</dbReference>
<evidence type="ECO:0000256" key="1">
    <source>
        <dbReference type="ARBA" id="ARBA00022729"/>
    </source>
</evidence>
<dbReference type="AlphaFoldDB" id="A0A7V8NND2"/>
<feature type="non-terminal residue" evidence="2">
    <location>
        <position position="159"/>
    </location>
</feature>
<evidence type="ECO:0008006" key="4">
    <source>
        <dbReference type="Google" id="ProtNLM"/>
    </source>
</evidence>
<protein>
    <recommendedName>
        <fullName evidence="4">Trigger factor C-terminal domain-containing protein</fullName>
    </recommendedName>
</protein>
<evidence type="ECO:0000313" key="2">
    <source>
        <dbReference type="EMBL" id="MBA0084483.1"/>
    </source>
</evidence>
<keyword evidence="3" id="KW-1185">Reference proteome</keyword>
<dbReference type="InterPro" id="IPR027304">
    <property type="entry name" value="Trigger_fact/SurA_dom_sf"/>
</dbReference>
<proteinExistence type="predicted"/>